<dbReference type="CDD" id="cd20625">
    <property type="entry name" value="CYP164-like"/>
    <property type="match status" value="1"/>
</dbReference>
<comment type="similarity">
    <text evidence="1 2">Belongs to the cytochrome P450 family.</text>
</comment>
<dbReference type="SUPFAM" id="SSF48264">
    <property type="entry name" value="Cytochrome P450"/>
    <property type="match status" value="1"/>
</dbReference>
<dbReference type="RefSeq" id="WP_344418205.1">
    <property type="nucleotide sequence ID" value="NZ_BAAANN010000011.1"/>
</dbReference>
<dbReference type="Gene3D" id="1.10.630.10">
    <property type="entry name" value="Cytochrome P450"/>
    <property type="match status" value="1"/>
</dbReference>
<sequence length="440" mass="47681">MNRARSATVWAIRYGLPGMAIRVAARRGDLIARITADEALRENPFDAYDELRARGPVVSNRLLSATASHRTASEILRGDKFVASAGGGATGLLDRVLTAAVDPRALGPVDPPSLLVVQPPQHTRIRKLVSRTFTPRAVNRLTGRMREVADDLLDRIPEGEPFDLVEAFAAPLPVMVIAEILGVPTTMRDQFLRWGNEAAATLDPGLGWRAFWRADSALRGLNSWFEGHLAHLRHAPGEDLLSKLVHDVENGDRLSDTELRATGLLLLGAGFETTVNLIGNAVRLLLDHPGQLAALRADPSGWANAVEEVLRYDSPVQVTLRVASQDLQLAGLPLPEGRPVVTMLGGANRDPEVFAEPHTFDVTRPNAREHLAFSAGIHYCLGAQLARLEASIALQALFERFDGLALAGSPTRRGTRVLRGYTELPVRATTKSASVPGKRS</sequence>
<dbReference type="PRINTS" id="PR00385">
    <property type="entry name" value="P450"/>
</dbReference>
<dbReference type="PANTHER" id="PTHR46696:SF4">
    <property type="entry name" value="BIOTIN BIOSYNTHESIS CYTOCHROME P450"/>
    <property type="match status" value="1"/>
</dbReference>
<keyword evidence="4" id="KW-1185">Reference proteome</keyword>
<evidence type="ECO:0000313" key="3">
    <source>
        <dbReference type="EMBL" id="GAA1958457.1"/>
    </source>
</evidence>
<evidence type="ECO:0000256" key="2">
    <source>
        <dbReference type="RuleBase" id="RU000461"/>
    </source>
</evidence>
<reference evidence="3 4" key="1">
    <citation type="journal article" date="2019" name="Int. J. Syst. Evol. Microbiol.">
        <title>The Global Catalogue of Microorganisms (GCM) 10K type strain sequencing project: providing services to taxonomists for standard genome sequencing and annotation.</title>
        <authorList>
            <consortium name="The Broad Institute Genomics Platform"/>
            <consortium name="The Broad Institute Genome Sequencing Center for Infectious Disease"/>
            <person name="Wu L."/>
            <person name="Ma J."/>
        </authorList>
    </citation>
    <scope>NUCLEOTIDE SEQUENCE [LARGE SCALE GENOMIC DNA]</scope>
    <source>
        <strain evidence="3 4">JCM 14545</strain>
    </source>
</reference>
<dbReference type="EMBL" id="BAAANN010000011">
    <property type="protein sequence ID" value="GAA1958457.1"/>
    <property type="molecule type" value="Genomic_DNA"/>
</dbReference>
<dbReference type="Proteomes" id="UP001501116">
    <property type="component" value="Unassembled WGS sequence"/>
</dbReference>
<dbReference type="PANTHER" id="PTHR46696">
    <property type="entry name" value="P450, PUTATIVE (EUROFUNG)-RELATED"/>
    <property type="match status" value="1"/>
</dbReference>
<name>A0ABN2QUP1_9PSEU</name>
<evidence type="ECO:0000313" key="4">
    <source>
        <dbReference type="Proteomes" id="UP001501116"/>
    </source>
</evidence>
<accession>A0ABN2QUP1</accession>
<dbReference type="PROSITE" id="PS00086">
    <property type="entry name" value="CYTOCHROME_P450"/>
    <property type="match status" value="1"/>
</dbReference>
<comment type="caution">
    <text evidence="3">The sequence shown here is derived from an EMBL/GenBank/DDBJ whole genome shotgun (WGS) entry which is preliminary data.</text>
</comment>
<keyword evidence="2" id="KW-0503">Monooxygenase</keyword>
<keyword evidence="2" id="KW-0479">Metal-binding</keyword>
<protein>
    <submittedName>
        <fullName evidence="3">Cytochrome P450</fullName>
    </submittedName>
</protein>
<dbReference type="InterPro" id="IPR036396">
    <property type="entry name" value="Cyt_P450_sf"/>
</dbReference>
<dbReference type="InterPro" id="IPR002397">
    <property type="entry name" value="Cyt_P450_B"/>
</dbReference>
<dbReference type="PRINTS" id="PR00359">
    <property type="entry name" value="BP450"/>
</dbReference>
<proteinExistence type="inferred from homology"/>
<organism evidence="3 4">
    <name type="scientific">Amycolatopsis minnesotensis</name>
    <dbReference type="NCBI Taxonomy" id="337894"/>
    <lineage>
        <taxon>Bacteria</taxon>
        <taxon>Bacillati</taxon>
        <taxon>Actinomycetota</taxon>
        <taxon>Actinomycetes</taxon>
        <taxon>Pseudonocardiales</taxon>
        <taxon>Pseudonocardiaceae</taxon>
        <taxon>Amycolatopsis</taxon>
    </lineage>
</organism>
<dbReference type="InterPro" id="IPR001128">
    <property type="entry name" value="Cyt_P450"/>
</dbReference>
<keyword evidence="2" id="KW-0408">Iron</keyword>
<keyword evidence="2" id="KW-0560">Oxidoreductase</keyword>
<gene>
    <name evidence="3" type="ORF">GCM10009754_30940</name>
</gene>
<dbReference type="Pfam" id="PF00067">
    <property type="entry name" value="p450"/>
    <property type="match status" value="2"/>
</dbReference>
<dbReference type="InterPro" id="IPR017972">
    <property type="entry name" value="Cyt_P450_CS"/>
</dbReference>
<evidence type="ECO:0000256" key="1">
    <source>
        <dbReference type="ARBA" id="ARBA00010617"/>
    </source>
</evidence>
<keyword evidence="2" id="KW-0349">Heme</keyword>